<dbReference type="InterPro" id="IPR004360">
    <property type="entry name" value="Glyas_Fos-R_dOase_dom"/>
</dbReference>
<dbReference type="Pfam" id="PF00903">
    <property type="entry name" value="Glyoxalase"/>
    <property type="match status" value="2"/>
</dbReference>
<name>A0A975G3I1_9CAUL</name>
<dbReference type="Gene3D" id="3.10.180.10">
    <property type="entry name" value="2,3-Dihydroxybiphenyl 1,2-Dioxygenase, domain 1"/>
    <property type="match status" value="2"/>
</dbReference>
<feature type="domain" description="VOC" evidence="1">
    <location>
        <begin position="7"/>
        <end position="123"/>
    </location>
</feature>
<dbReference type="InterPro" id="IPR052164">
    <property type="entry name" value="Anthracycline_SecMetBiosynth"/>
</dbReference>
<dbReference type="InterPro" id="IPR037523">
    <property type="entry name" value="VOC_core"/>
</dbReference>
<accession>A0A975G3I1</accession>
<dbReference type="KEGG" id="caul:KCG34_11665"/>
<evidence type="ECO:0000313" key="3">
    <source>
        <dbReference type="Proteomes" id="UP000676409"/>
    </source>
</evidence>
<sequence>MSEPHGSFTWYELMAPDAKAAAAFYGAVVGWTAQEMPSPEGPPYTVLQVGDRGVAGIMVTPKDAGGPGPVWIGYVSVPDVDAYVERLKAAGGSVHRPPFDVPGVLRLAVVADPQGAVFCMHTPYSDAPAPPALPSESGYVAWRELMAADGEKAFAFYSQMFGWTKGESHDMGPMGIYQLFVDGGETVGGMMTKPANLPSPFWSFYFNVDGVRAGVDRLKAAGGVVINGPHQVPGGQWIVQAQDPQGAMFCLVSANE</sequence>
<dbReference type="CDD" id="cd07247">
    <property type="entry name" value="SgaA_N_like"/>
    <property type="match status" value="2"/>
</dbReference>
<proteinExistence type="predicted"/>
<dbReference type="EMBL" id="CP073078">
    <property type="protein sequence ID" value="QUD90463.1"/>
    <property type="molecule type" value="Genomic_DNA"/>
</dbReference>
<dbReference type="PROSITE" id="PS51819">
    <property type="entry name" value="VOC"/>
    <property type="match status" value="2"/>
</dbReference>
<gene>
    <name evidence="2" type="ORF">KCG34_11665</name>
</gene>
<dbReference type="InterPro" id="IPR029068">
    <property type="entry name" value="Glyas_Bleomycin-R_OHBP_Dase"/>
</dbReference>
<evidence type="ECO:0000313" key="2">
    <source>
        <dbReference type="EMBL" id="QUD90463.1"/>
    </source>
</evidence>
<organism evidence="2 3">
    <name type="scientific">Phenylobacterium montanum</name>
    <dbReference type="NCBI Taxonomy" id="2823693"/>
    <lineage>
        <taxon>Bacteria</taxon>
        <taxon>Pseudomonadati</taxon>
        <taxon>Pseudomonadota</taxon>
        <taxon>Alphaproteobacteria</taxon>
        <taxon>Caulobacterales</taxon>
        <taxon>Caulobacteraceae</taxon>
        <taxon>Phenylobacterium</taxon>
    </lineage>
</organism>
<keyword evidence="3" id="KW-1185">Reference proteome</keyword>
<dbReference type="AlphaFoldDB" id="A0A975G3I1"/>
<dbReference type="PANTHER" id="PTHR33993:SF14">
    <property type="entry name" value="GB|AAF24581.1"/>
    <property type="match status" value="1"/>
</dbReference>
<protein>
    <submittedName>
        <fullName evidence="2">VOC family protein</fullName>
    </submittedName>
</protein>
<evidence type="ECO:0000259" key="1">
    <source>
        <dbReference type="PROSITE" id="PS51819"/>
    </source>
</evidence>
<dbReference type="PANTHER" id="PTHR33993">
    <property type="entry name" value="GLYOXALASE-RELATED"/>
    <property type="match status" value="1"/>
</dbReference>
<dbReference type="RefSeq" id="WP_211940514.1">
    <property type="nucleotide sequence ID" value="NZ_CP073078.1"/>
</dbReference>
<reference evidence="2" key="1">
    <citation type="submission" date="2021-04" db="EMBL/GenBank/DDBJ databases">
        <title>The complete genome sequence of Caulobacter sp. S6.</title>
        <authorList>
            <person name="Tang Y."/>
            <person name="Ouyang W."/>
            <person name="Liu Q."/>
            <person name="Huang B."/>
            <person name="Guo Z."/>
            <person name="Lei P."/>
        </authorList>
    </citation>
    <scope>NUCLEOTIDE SEQUENCE</scope>
    <source>
        <strain evidence="2">S6</strain>
    </source>
</reference>
<feature type="domain" description="VOC" evidence="1">
    <location>
        <begin position="139"/>
        <end position="254"/>
    </location>
</feature>
<dbReference type="SUPFAM" id="SSF54593">
    <property type="entry name" value="Glyoxalase/Bleomycin resistance protein/Dihydroxybiphenyl dioxygenase"/>
    <property type="match status" value="2"/>
</dbReference>
<dbReference type="Proteomes" id="UP000676409">
    <property type="component" value="Chromosome"/>
</dbReference>